<dbReference type="AlphaFoldDB" id="A0A9Q3YNT9"/>
<reference evidence="1" key="1">
    <citation type="submission" date="2020-09" db="EMBL/GenBank/DDBJ databases">
        <title>Genome sequence of Vibrio parahaemolyticus isolates.</title>
        <authorList>
            <person name="Hammerl J.A."/>
            <person name="Strauch E."/>
        </authorList>
    </citation>
    <scope>NUCLEOTIDE SEQUENCE</scope>
    <source>
        <strain evidence="1">17-VB00146</strain>
    </source>
</reference>
<protein>
    <submittedName>
        <fullName evidence="1">Uncharacterized protein</fullName>
    </submittedName>
</protein>
<proteinExistence type="predicted"/>
<accession>A0A9Q3YNT9</accession>
<dbReference type="EMBL" id="JACVHL010000029">
    <property type="protein sequence ID" value="MCC3807660.1"/>
    <property type="molecule type" value="Genomic_DNA"/>
</dbReference>
<name>A0A9Q3YNT9_VIBPH</name>
<dbReference type="RefSeq" id="WP_208894703.1">
    <property type="nucleotide sequence ID" value="NZ_CP066164.1"/>
</dbReference>
<comment type="caution">
    <text evidence="1">The sequence shown here is derived from an EMBL/GenBank/DDBJ whole genome shotgun (WGS) entry which is preliminary data.</text>
</comment>
<organism evidence="1 2">
    <name type="scientific">Vibrio parahaemolyticus</name>
    <dbReference type="NCBI Taxonomy" id="670"/>
    <lineage>
        <taxon>Bacteria</taxon>
        <taxon>Pseudomonadati</taxon>
        <taxon>Pseudomonadota</taxon>
        <taxon>Gammaproteobacteria</taxon>
        <taxon>Vibrionales</taxon>
        <taxon>Vibrionaceae</taxon>
        <taxon>Vibrio</taxon>
    </lineage>
</organism>
<evidence type="ECO:0000313" key="1">
    <source>
        <dbReference type="EMBL" id="MCC3807660.1"/>
    </source>
</evidence>
<gene>
    <name evidence="1" type="ORF">IB292_21810</name>
</gene>
<dbReference type="Proteomes" id="UP000726777">
    <property type="component" value="Unassembled WGS sequence"/>
</dbReference>
<sequence>MSIQQRLRDLVQELWTAPKEQRSRSYNELDPKIAPLVLALNQFNDVVTIASCQGHAAGRQEAPYVYFHAPLPFVQRFVTEIRQVHLDDRFHHAWKIIGEFNDQNQLTFTLSSPYLDNHYLRKSLLHLAWYRERIDHDIATLTQIINQRMKGALE</sequence>
<evidence type="ECO:0000313" key="2">
    <source>
        <dbReference type="Proteomes" id="UP000726777"/>
    </source>
</evidence>